<dbReference type="GO" id="GO:0008253">
    <property type="term" value="F:5'-nucleotidase activity"/>
    <property type="evidence" value="ECO:0007669"/>
    <property type="project" value="TreeGrafter"/>
</dbReference>
<evidence type="ECO:0000313" key="6">
    <source>
        <dbReference type="Proteomes" id="UP000319671"/>
    </source>
</evidence>
<dbReference type="EMBL" id="VIVN01000010">
    <property type="protein sequence ID" value="TWD97625.1"/>
    <property type="molecule type" value="Genomic_DNA"/>
</dbReference>
<dbReference type="AlphaFoldDB" id="A0A561D2E7"/>
<evidence type="ECO:0000259" key="4">
    <source>
        <dbReference type="Pfam" id="PF02872"/>
    </source>
</evidence>
<dbReference type="GO" id="GO:0008768">
    <property type="term" value="F:UDP-sugar diphosphatase activity"/>
    <property type="evidence" value="ECO:0007669"/>
    <property type="project" value="TreeGrafter"/>
</dbReference>
<dbReference type="CDD" id="cd00845">
    <property type="entry name" value="MPP_UshA_N_like"/>
    <property type="match status" value="1"/>
</dbReference>
<reference evidence="5 6" key="1">
    <citation type="submission" date="2019-06" db="EMBL/GenBank/DDBJ databases">
        <title>Sorghum-associated microbial communities from plants grown in Nebraska, USA.</title>
        <authorList>
            <person name="Schachtman D."/>
        </authorList>
    </citation>
    <scope>NUCLEOTIDE SEQUENCE [LARGE SCALE GENOMIC DNA]</scope>
    <source>
        <strain evidence="5 6">2482</strain>
    </source>
</reference>
<dbReference type="Gene3D" id="3.90.780.10">
    <property type="entry name" value="5'-Nucleotidase, C-terminal domain"/>
    <property type="match status" value="1"/>
</dbReference>
<dbReference type="RefSeq" id="WP_144566837.1">
    <property type="nucleotide sequence ID" value="NZ_VIVN01000010.1"/>
</dbReference>
<dbReference type="InterPro" id="IPR011240">
    <property type="entry name" value="Pesterase_YunD"/>
</dbReference>
<name>A0A561D2E7_9BACI</name>
<dbReference type="PANTHER" id="PTHR11575">
    <property type="entry name" value="5'-NUCLEOTIDASE-RELATED"/>
    <property type="match status" value="1"/>
</dbReference>
<organism evidence="5 6">
    <name type="scientific">Neobacillus bataviensis</name>
    <dbReference type="NCBI Taxonomy" id="220685"/>
    <lineage>
        <taxon>Bacteria</taxon>
        <taxon>Bacillati</taxon>
        <taxon>Bacillota</taxon>
        <taxon>Bacilli</taxon>
        <taxon>Bacillales</taxon>
        <taxon>Bacillaceae</taxon>
        <taxon>Neobacillus</taxon>
    </lineage>
</organism>
<dbReference type="Pfam" id="PF00149">
    <property type="entry name" value="Metallophos"/>
    <property type="match status" value="1"/>
</dbReference>
<dbReference type="InterPro" id="IPR029052">
    <property type="entry name" value="Metallo-depent_PP-like"/>
</dbReference>
<gene>
    <name evidence="5" type="ORF">FB550_110234</name>
</gene>
<evidence type="ECO:0000259" key="3">
    <source>
        <dbReference type="Pfam" id="PF00149"/>
    </source>
</evidence>
<keyword evidence="6" id="KW-1185">Reference proteome</keyword>
<dbReference type="SUPFAM" id="SSF56300">
    <property type="entry name" value="Metallo-dependent phosphatases"/>
    <property type="match status" value="1"/>
</dbReference>
<comment type="similarity">
    <text evidence="2">Belongs to the 5'-nucleotidase family.</text>
</comment>
<dbReference type="InterPro" id="IPR036907">
    <property type="entry name" value="5'-Nucleotdase_C_sf"/>
</dbReference>
<evidence type="ECO:0000256" key="1">
    <source>
        <dbReference type="ARBA" id="ARBA00022729"/>
    </source>
</evidence>
<feature type="domain" description="5'-Nucleotidase C-terminal" evidence="4">
    <location>
        <begin position="288"/>
        <end position="413"/>
    </location>
</feature>
<dbReference type="PANTHER" id="PTHR11575:SF23">
    <property type="entry name" value="5-NUCLEOTIDASE FAMILY PROTEIN"/>
    <property type="match status" value="1"/>
</dbReference>
<dbReference type="GO" id="GO:0000166">
    <property type="term" value="F:nucleotide binding"/>
    <property type="evidence" value="ECO:0007669"/>
    <property type="project" value="UniProtKB-KW"/>
</dbReference>
<keyword evidence="2" id="KW-0378">Hydrolase</keyword>
<protein>
    <submittedName>
        <fullName evidence="5">2',3'-cyclic-nucleotide 2'-phosphodiesterase (5'-nucleotidase family)</fullName>
    </submittedName>
</protein>
<dbReference type="Proteomes" id="UP000319671">
    <property type="component" value="Unassembled WGS sequence"/>
</dbReference>
<sequence length="450" mass="51751">METIHIFHTNDFHSHLEHWPRIHNFLMRKKEYYHSREEEFFLFDIGDFIDRWHPYTEATKGRGNIELLNSCGYTAVTIGNNEGVNLPHEDLDHLYDDADFDVLNANLYKANGGYPDWVKPYKIYDTKTGTRIGVIGLTACFSHLYDLLGWEITDPISELKRWLNPLREEADIIVLLSHLGLQDDENIAANFPEIDVILGAHTHHFLEQGEVVGQTLIGAAGKFGHYVGHMTLTVNVDKDVENKKAILYDFEEIPEPKNEQEQIAEFFEKGKGLLNQHITILKEPLLHDSFHETNLSQLLCKALREWCQTDCAMINAGLLLGSLSGEVTTYDLLKICPHPINPCVIELTGEELEKIFTETKGAELARREIKGLGFRGTVLGIFVYEGIHFADGQIFINDTSLEQDKTYTLALPDMFTFGHFFKEVLPHKHKNYLLPEFLRDLLKWELEKRE</sequence>
<evidence type="ECO:0000256" key="2">
    <source>
        <dbReference type="RuleBase" id="RU362119"/>
    </source>
</evidence>
<dbReference type="GO" id="GO:0030288">
    <property type="term" value="C:outer membrane-bounded periplasmic space"/>
    <property type="evidence" value="ECO:0007669"/>
    <property type="project" value="TreeGrafter"/>
</dbReference>
<proteinExistence type="inferred from homology"/>
<feature type="domain" description="Calcineurin-like phosphoesterase" evidence="3">
    <location>
        <begin position="5"/>
        <end position="204"/>
    </location>
</feature>
<dbReference type="InterPro" id="IPR006179">
    <property type="entry name" value="5_nucleotidase/apyrase"/>
</dbReference>
<accession>A0A561D2E7</accession>
<evidence type="ECO:0000313" key="5">
    <source>
        <dbReference type="EMBL" id="TWD97625.1"/>
    </source>
</evidence>
<dbReference type="GO" id="GO:0009166">
    <property type="term" value="P:nucleotide catabolic process"/>
    <property type="evidence" value="ECO:0007669"/>
    <property type="project" value="InterPro"/>
</dbReference>
<dbReference type="Gene3D" id="3.60.21.10">
    <property type="match status" value="1"/>
</dbReference>
<dbReference type="PRINTS" id="PR01607">
    <property type="entry name" value="APYRASEFAMLY"/>
</dbReference>
<dbReference type="PIRSF" id="PIRSF036361">
    <property type="entry name" value="YunD"/>
    <property type="match status" value="1"/>
</dbReference>
<dbReference type="InterPro" id="IPR008334">
    <property type="entry name" value="5'-Nucleotdase_C"/>
</dbReference>
<dbReference type="SUPFAM" id="SSF55816">
    <property type="entry name" value="5'-nucleotidase (syn. UDP-sugar hydrolase), C-terminal domain"/>
    <property type="match status" value="1"/>
</dbReference>
<dbReference type="InterPro" id="IPR004843">
    <property type="entry name" value="Calcineurin-like_PHP"/>
</dbReference>
<comment type="caution">
    <text evidence="5">The sequence shown here is derived from an EMBL/GenBank/DDBJ whole genome shotgun (WGS) entry which is preliminary data.</text>
</comment>
<keyword evidence="1" id="KW-0732">Signal</keyword>
<dbReference type="Pfam" id="PF02872">
    <property type="entry name" value="5_nucleotid_C"/>
    <property type="match status" value="1"/>
</dbReference>
<keyword evidence="2" id="KW-0547">Nucleotide-binding</keyword>